<evidence type="ECO:0000259" key="2">
    <source>
        <dbReference type="Pfam" id="PF22016"/>
    </source>
</evidence>
<dbReference type="RefSeq" id="WP_117329084.1">
    <property type="nucleotide sequence ID" value="NZ_QUWK01000001.1"/>
</dbReference>
<organism evidence="3 4">
    <name type="scientific">Sphaerochaeta halotolerans</name>
    <dbReference type="NCBI Taxonomy" id="2293840"/>
    <lineage>
        <taxon>Bacteria</taxon>
        <taxon>Pseudomonadati</taxon>
        <taxon>Spirochaetota</taxon>
        <taxon>Spirochaetia</taxon>
        <taxon>Spirochaetales</taxon>
        <taxon>Sphaerochaetaceae</taxon>
        <taxon>Sphaerochaeta</taxon>
    </lineage>
</organism>
<reference evidence="3 4" key="2">
    <citation type="submission" date="2018-09" db="EMBL/GenBank/DDBJ databases">
        <title>Genome of Sphaerochaeta halotolerans strain 4-11.</title>
        <authorList>
            <person name="Nazina T.N."/>
            <person name="Sokolova D.S."/>
        </authorList>
    </citation>
    <scope>NUCLEOTIDE SEQUENCE [LARGE SCALE GENOMIC DNA]</scope>
    <source>
        <strain evidence="3 4">4-11</strain>
    </source>
</reference>
<proteinExistence type="predicted"/>
<dbReference type="Gene3D" id="3.10.290.30">
    <property type="entry name" value="MM3350-like"/>
    <property type="match status" value="1"/>
</dbReference>
<feature type="domain" description="DUF6933" evidence="2">
    <location>
        <begin position="2"/>
        <end position="151"/>
    </location>
</feature>
<evidence type="ECO:0000313" key="3">
    <source>
        <dbReference type="EMBL" id="RFU96265.1"/>
    </source>
</evidence>
<comment type="caution">
    <text evidence="3">The sequence shown here is derived from an EMBL/GenBank/DDBJ whole genome shotgun (WGS) entry which is preliminary data.</text>
</comment>
<protein>
    <submittedName>
        <fullName evidence="3">Plasmid pRiA4b ORF-3 family protein</fullName>
    </submittedName>
</protein>
<dbReference type="InterPro" id="IPR024047">
    <property type="entry name" value="MM3350-like_sf"/>
</dbReference>
<dbReference type="InterPro" id="IPR012912">
    <property type="entry name" value="Plasmid_pRiA4b_Orf3-like"/>
</dbReference>
<dbReference type="EMBL" id="QUWK01000001">
    <property type="protein sequence ID" value="RFU96265.1"/>
    <property type="molecule type" value="Genomic_DNA"/>
</dbReference>
<accession>A0A372MKF4</accession>
<evidence type="ECO:0000313" key="4">
    <source>
        <dbReference type="Proteomes" id="UP000264002"/>
    </source>
</evidence>
<dbReference type="SUPFAM" id="SSF159941">
    <property type="entry name" value="MM3350-like"/>
    <property type="match status" value="1"/>
</dbReference>
<dbReference type="InterPro" id="IPR053864">
    <property type="entry name" value="DUF6933"/>
</dbReference>
<dbReference type="Pfam" id="PF07929">
    <property type="entry name" value="PRiA4_ORF3"/>
    <property type="match status" value="1"/>
</dbReference>
<evidence type="ECO:0000259" key="1">
    <source>
        <dbReference type="Pfam" id="PF07929"/>
    </source>
</evidence>
<dbReference type="AlphaFoldDB" id="A0A372MKF4"/>
<gene>
    <name evidence="3" type="ORF">DYP60_01480</name>
</gene>
<dbReference type="Proteomes" id="UP000264002">
    <property type="component" value="Unassembled WGS sequence"/>
</dbReference>
<dbReference type="Pfam" id="PF22016">
    <property type="entry name" value="DUF6933"/>
    <property type="match status" value="1"/>
</dbReference>
<dbReference type="PANTHER" id="PTHR41878:SF1">
    <property type="entry name" value="TNPR PROTEIN"/>
    <property type="match status" value="1"/>
</dbReference>
<name>A0A372MKF4_9SPIR</name>
<feature type="domain" description="Plasmid pRiA4b Orf3-like" evidence="1">
    <location>
        <begin position="185"/>
        <end position="357"/>
    </location>
</feature>
<keyword evidence="4" id="KW-1185">Reference proteome</keyword>
<sequence length="363" mass="42589">MQIGCTKKLLDYLKIQAVPVDTAIDPLFSWSANMIMVNQRRTIVVSNDASRYAFILYGIKRGDVKNIEILLLEGVRACLETMCFAPSIIEQYFQDCGEQVTFSKTANRSVVAGLNNVCEHAYFFFNRYSPEVLLQRQVIRYLNTNFLTVKTTEGSGYVHISDKFSSDIEQKYGQPLFRCKAAVFDVDLELDSTCHRRVLIPLNCTFREFHNVLQTLFGWLNHHLHDFWIERHPNGRLKYTLTGFPREFEEEGETTKDDSLVFLHDVFPQYREIIYNYDFGDSWIVHIRLHEIVDDYDKNHPVCLDWEGEAPPEDVGGRYGYAELLGILKNPEDPEYKDMMEWYRGSRHQLFDLGYVNRRLRNW</sequence>
<reference evidence="4" key="1">
    <citation type="submission" date="2018-08" db="EMBL/GenBank/DDBJ databases">
        <authorList>
            <person name="Grouzdev D.S."/>
            <person name="Krutkina M.S."/>
        </authorList>
    </citation>
    <scope>NUCLEOTIDE SEQUENCE [LARGE SCALE GENOMIC DNA]</scope>
    <source>
        <strain evidence="4">4-11</strain>
    </source>
</reference>
<dbReference type="PANTHER" id="PTHR41878">
    <property type="entry name" value="LEXA REPRESSOR-RELATED"/>
    <property type="match status" value="1"/>
</dbReference>